<reference evidence="3 4" key="1">
    <citation type="submission" date="2013-04" db="EMBL/GenBank/DDBJ databases">
        <title>Oceanicola sp. 22II1-22F33 Genome Sequencing.</title>
        <authorList>
            <person name="Lai Q."/>
            <person name="Li G."/>
            <person name="Shao Z."/>
        </authorList>
    </citation>
    <scope>NUCLEOTIDE SEQUENCE [LARGE SCALE GENOMIC DNA]</scope>
    <source>
        <strain evidence="3 4">22II1-22F33</strain>
    </source>
</reference>
<dbReference type="Pfam" id="PF00248">
    <property type="entry name" value="Aldo_ket_red"/>
    <property type="match status" value="1"/>
</dbReference>
<keyword evidence="1" id="KW-0560">Oxidoreductase</keyword>
<keyword evidence="4" id="KW-1185">Reference proteome</keyword>
<dbReference type="OrthoDB" id="9803483at2"/>
<proteinExistence type="predicted"/>
<dbReference type="InterPro" id="IPR036812">
    <property type="entry name" value="NAD(P)_OxRdtase_dom_sf"/>
</dbReference>
<dbReference type="RefSeq" id="WP_088651672.1">
    <property type="nucleotide sequence ID" value="NZ_AQQR01000011.1"/>
</dbReference>
<dbReference type="AlphaFoldDB" id="A0A225NID7"/>
<organism evidence="3 4">
    <name type="scientific">Marinibacterium profundimaris</name>
    <dbReference type="NCBI Taxonomy" id="1679460"/>
    <lineage>
        <taxon>Bacteria</taxon>
        <taxon>Pseudomonadati</taxon>
        <taxon>Pseudomonadota</taxon>
        <taxon>Alphaproteobacteria</taxon>
        <taxon>Rhodobacterales</taxon>
        <taxon>Paracoccaceae</taxon>
        <taxon>Marinibacterium</taxon>
    </lineage>
</organism>
<dbReference type="InterPro" id="IPR023210">
    <property type="entry name" value="NADP_OxRdtase_dom"/>
</dbReference>
<dbReference type="PANTHER" id="PTHR43625:SF40">
    <property type="entry name" value="ALDO-KETO REDUCTASE YAKC [NADP(+)]"/>
    <property type="match status" value="1"/>
</dbReference>
<evidence type="ECO:0000259" key="2">
    <source>
        <dbReference type="Pfam" id="PF00248"/>
    </source>
</evidence>
<protein>
    <submittedName>
        <fullName evidence="3">Aldo/keto reductase</fullName>
    </submittedName>
</protein>
<dbReference type="PANTHER" id="PTHR43625">
    <property type="entry name" value="AFLATOXIN B1 ALDEHYDE REDUCTASE"/>
    <property type="match status" value="1"/>
</dbReference>
<dbReference type="InterPro" id="IPR050791">
    <property type="entry name" value="Aldo-Keto_reductase"/>
</dbReference>
<sequence>MDTRKLGANGPEVGAIGYGAMSFSDMYGPTNETESHAILDACRDWGVTHLDTANVYGMGKSERAIGSYLKANPGARDEFVIATKATFTTDADGNRILDNSAEHLEAELDKSLERMGIDCVDIFYAHRRDPKFTPEETAANLGKMVEKGKAKAIGLSEVAPSTLRRAMTAFPVAAVQSEYSLSTRAPELGLVQTCAELGVAFVAFSPVGRSLLTDNPIPRERIGDLPFLAANPRFTDPNLAENLRLTDAFRALAAEMGTSAAALANAWLLSRGDHVIPIPGTRSVQHLRECVSGGELTLSDSDLARIEQILPVGWAHGDRYHAAAWVGPERFC</sequence>
<dbReference type="SUPFAM" id="SSF51430">
    <property type="entry name" value="NAD(P)-linked oxidoreductase"/>
    <property type="match status" value="1"/>
</dbReference>
<dbReference type="Proteomes" id="UP000215377">
    <property type="component" value="Unassembled WGS sequence"/>
</dbReference>
<evidence type="ECO:0000313" key="4">
    <source>
        <dbReference type="Proteomes" id="UP000215377"/>
    </source>
</evidence>
<dbReference type="EMBL" id="AQQR01000011">
    <property type="protein sequence ID" value="OWU70534.1"/>
    <property type="molecule type" value="Genomic_DNA"/>
</dbReference>
<accession>A0A225NID7</accession>
<evidence type="ECO:0000256" key="1">
    <source>
        <dbReference type="ARBA" id="ARBA00023002"/>
    </source>
</evidence>
<feature type="domain" description="NADP-dependent oxidoreductase" evidence="2">
    <location>
        <begin position="15"/>
        <end position="310"/>
    </location>
</feature>
<name>A0A225NID7_9RHOB</name>
<dbReference type="GO" id="GO:0005737">
    <property type="term" value="C:cytoplasm"/>
    <property type="evidence" value="ECO:0007669"/>
    <property type="project" value="TreeGrafter"/>
</dbReference>
<gene>
    <name evidence="3" type="ORF">ATO3_19920</name>
</gene>
<comment type="caution">
    <text evidence="3">The sequence shown here is derived from an EMBL/GenBank/DDBJ whole genome shotgun (WGS) entry which is preliminary data.</text>
</comment>
<dbReference type="GO" id="GO:0016491">
    <property type="term" value="F:oxidoreductase activity"/>
    <property type="evidence" value="ECO:0007669"/>
    <property type="project" value="UniProtKB-KW"/>
</dbReference>
<evidence type="ECO:0000313" key="3">
    <source>
        <dbReference type="EMBL" id="OWU70534.1"/>
    </source>
</evidence>
<dbReference type="Gene3D" id="3.20.20.100">
    <property type="entry name" value="NADP-dependent oxidoreductase domain"/>
    <property type="match status" value="1"/>
</dbReference>